<dbReference type="RefSeq" id="WP_197166064.1">
    <property type="nucleotide sequence ID" value="NZ_JADZGI010000003.1"/>
</dbReference>
<feature type="transmembrane region" description="Helical" evidence="1">
    <location>
        <begin position="34"/>
        <end position="52"/>
    </location>
</feature>
<reference evidence="2" key="1">
    <citation type="submission" date="2020-11" db="EMBL/GenBank/DDBJ databases">
        <title>Novosphingobium aureum sp. nov., a marine bacterium isolated from sediment of a salt flat.</title>
        <authorList>
            <person name="Yoo Y."/>
            <person name="Kim J.-J."/>
        </authorList>
    </citation>
    <scope>NUCLEOTIDE SEQUENCE</scope>
    <source>
        <strain evidence="2">YJ-S2-02</strain>
    </source>
</reference>
<keyword evidence="1" id="KW-0812">Transmembrane</keyword>
<organism evidence="2 3">
    <name type="scientific">Novosphingobium aureum</name>
    <dbReference type="NCBI Taxonomy" id="2792964"/>
    <lineage>
        <taxon>Bacteria</taxon>
        <taxon>Pseudomonadati</taxon>
        <taxon>Pseudomonadota</taxon>
        <taxon>Alphaproteobacteria</taxon>
        <taxon>Sphingomonadales</taxon>
        <taxon>Sphingomonadaceae</taxon>
        <taxon>Novosphingobium</taxon>
    </lineage>
</organism>
<gene>
    <name evidence="2" type="ORF">I5E68_16590</name>
</gene>
<dbReference type="EMBL" id="JADZGI010000003">
    <property type="protein sequence ID" value="MBH0114567.1"/>
    <property type="molecule type" value="Genomic_DNA"/>
</dbReference>
<comment type="caution">
    <text evidence="2">The sequence shown here is derived from an EMBL/GenBank/DDBJ whole genome shotgun (WGS) entry which is preliminary data.</text>
</comment>
<keyword evidence="1" id="KW-1133">Transmembrane helix</keyword>
<proteinExistence type="predicted"/>
<dbReference type="InterPro" id="IPR018674">
    <property type="entry name" value="DUF2142_membrane"/>
</dbReference>
<feature type="transmembrane region" description="Helical" evidence="1">
    <location>
        <begin position="245"/>
        <end position="267"/>
    </location>
</feature>
<sequence length="477" mass="50659">MLSSSLGSTIPVSSRALAVPGATLTRAHPAARLVRAYLLVGAVLYLAFALLTPPFQTPDEHQHLFRAYQLASFELIGERRGQESGGELPESLSRAALPELGTLAPHVDRAIPETTFAKRIARATPLDASGPRRFTNFLGSVSYAPVGYVPQIVAIWTGGALGFSVENIVRLGRVFNALVCLGLFAGALRCLPVGRLALLFLALLPMTASCAGAFGQDGMVIGAGAWLAALGVRIALLRSWSGREFALAALLTACVTLAKMVYLPLVLLPLVAGSGVVREPRWYLPPLLIALPVLALLGWWLGLNAGLYVAMKPGMPAPGEQVAYLLGHPLAFPKALVVTYLVRGGAVLDTLFTFGWLNVGPVAAAQWLSAIALGIVLWQGDGEAGALARAWRYWAALLVLAMIATMTLALYIAATSAGSLLVSGIQGRYFLPLALPALVALLRHRRADERLARWAVFVLMGMANLASLVTIARAYYL</sequence>
<dbReference type="AlphaFoldDB" id="A0A931HEB9"/>
<keyword evidence="3" id="KW-1185">Reference proteome</keyword>
<feature type="transmembrane region" description="Helical" evidence="1">
    <location>
        <begin position="420"/>
        <end position="442"/>
    </location>
</feature>
<dbReference type="Proteomes" id="UP000617634">
    <property type="component" value="Unassembled WGS sequence"/>
</dbReference>
<dbReference type="Pfam" id="PF09913">
    <property type="entry name" value="DUF2142"/>
    <property type="match status" value="1"/>
</dbReference>
<name>A0A931HEB9_9SPHN</name>
<feature type="transmembrane region" description="Helical" evidence="1">
    <location>
        <begin position="354"/>
        <end position="378"/>
    </location>
</feature>
<feature type="transmembrane region" description="Helical" evidence="1">
    <location>
        <begin position="220"/>
        <end position="238"/>
    </location>
</feature>
<feature type="transmembrane region" description="Helical" evidence="1">
    <location>
        <begin position="454"/>
        <end position="476"/>
    </location>
</feature>
<evidence type="ECO:0000313" key="3">
    <source>
        <dbReference type="Proteomes" id="UP000617634"/>
    </source>
</evidence>
<feature type="transmembrane region" description="Helical" evidence="1">
    <location>
        <begin position="322"/>
        <end position="342"/>
    </location>
</feature>
<evidence type="ECO:0000256" key="1">
    <source>
        <dbReference type="SAM" id="Phobius"/>
    </source>
</evidence>
<feature type="transmembrane region" description="Helical" evidence="1">
    <location>
        <begin position="287"/>
        <end position="310"/>
    </location>
</feature>
<protein>
    <submittedName>
        <fullName evidence="2">DUF2142 domain-containing protein</fullName>
    </submittedName>
</protein>
<feature type="transmembrane region" description="Helical" evidence="1">
    <location>
        <begin position="390"/>
        <end position="414"/>
    </location>
</feature>
<feature type="transmembrane region" description="Helical" evidence="1">
    <location>
        <begin position="141"/>
        <end position="165"/>
    </location>
</feature>
<keyword evidence="1" id="KW-0472">Membrane</keyword>
<accession>A0A931HEB9</accession>
<evidence type="ECO:0000313" key="2">
    <source>
        <dbReference type="EMBL" id="MBH0114567.1"/>
    </source>
</evidence>
<feature type="transmembrane region" description="Helical" evidence="1">
    <location>
        <begin position="171"/>
        <end position="191"/>
    </location>
</feature>